<reference evidence="2" key="1">
    <citation type="journal article" date="2017" name="Cell">
        <title>Insights into land plant evolution garnered from the Marchantia polymorpha genome.</title>
        <authorList>
            <person name="Bowman J.L."/>
            <person name="Kohchi T."/>
            <person name="Yamato K.T."/>
            <person name="Jenkins J."/>
            <person name="Shu S."/>
            <person name="Ishizaki K."/>
            <person name="Yamaoka S."/>
            <person name="Nishihama R."/>
            <person name="Nakamura Y."/>
            <person name="Berger F."/>
            <person name="Adam C."/>
            <person name="Aki S.S."/>
            <person name="Althoff F."/>
            <person name="Araki T."/>
            <person name="Arteaga-Vazquez M.A."/>
            <person name="Balasubrmanian S."/>
            <person name="Barry K."/>
            <person name="Bauer D."/>
            <person name="Boehm C.R."/>
            <person name="Briginshaw L."/>
            <person name="Caballero-Perez J."/>
            <person name="Catarino B."/>
            <person name="Chen F."/>
            <person name="Chiyoda S."/>
            <person name="Chovatia M."/>
            <person name="Davies K.M."/>
            <person name="Delmans M."/>
            <person name="Demura T."/>
            <person name="Dierschke T."/>
            <person name="Dolan L."/>
            <person name="Dorantes-Acosta A.E."/>
            <person name="Eklund D.M."/>
            <person name="Florent S.N."/>
            <person name="Flores-Sandoval E."/>
            <person name="Fujiyama A."/>
            <person name="Fukuzawa H."/>
            <person name="Galik B."/>
            <person name="Grimanelli D."/>
            <person name="Grimwood J."/>
            <person name="Grossniklaus U."/>
            <person name="Hamada T."/>
            <person name="Haseloff J."/>
            <person name="Hetherington A.J."/>
            <person name="Higo A."/>
            <person name="Hirakawa Y."/>
            <person name="Hundley H.N."/>
            <person name="Ikeda Y."/>
            <person name="Inoue K."/>
            <person name="Inoue S.I."/>
            <person name="Ishida S."/>
            <person name="Jia Q."/>
            <person name="Kakita M."/>
            <person name="Kanazawa T."/>
            <person name="Kawai Y."/>
            <person name="Kawashima T."/>
            <person name="Kennedy M."/>
            <person name="Kinose K."/>
            <person name="Kinoshita T."/>
            <person name="Kohara Y."/>
            <person name="Koide E."/>
            <person name="Komatsu K."/>
            <person name="Kopischke S."/>
            <person name="Kubo M."/>
            <person name="Kyozuka J."/>
            <person name="Lagercrantz U."/>
            <person name="Lin S.S."/>
            <person name="Lindquist E."/>
            <person name="Lipzen A.M."/>
            <person name="Lu C.W."/>
            <person name="De Luna E."/>
            <person name="Martienssen R.A."/>
            <person name="Minamino N."/>
            <person name="Mizutani M."/>
            <person name="Mizutani M."/>
            <person name="Mochizuki N."/>
            <person name="Monte I."/>
            <person name="Mosher R."/>
            <person name="Nagasaki H."/>
            <person name="Nakagami H."/>
            <person name="Naramoto S."/>
            <person name="Nishitani K."/>
            <person name="Ohtani M."/>
            <person name="Okamoto T."/>
            <person name="Okumura M."/>
            <person name="Phillips J."/>
            <person name="Pollak B."/>
            <person name="Reinders A."/>
            <person name="Rovekamp M."/>
            <person name="Sano R."/>
            <person name="Sawa S."/>
            <person name="Schmid M.W."/>
            <person name="Shirakawa M."/>
            <person name="Solano R."/>
            <person name="Spunde A."/>
            <person name="Suetsugu N."/>
            <person name="Sugano S."/>
            <person name="Sugiyama A."/>
            <person name="Sun R."/>
            <person name="Suzuki Y."/>
            <person name="Takenaka M."/>
            <person name="Takezawa D."/>
            <person name="Tomogane H."/>
            <person name="Tsuzuki M."/>
            <person name="Ueda T."/>
            <person name="Umeda M."/>
            <person name="Ward J.M."/>
            <person name="Watanabe Y."/>
            <person name="Yazaki K."/>
            <person name="Yokoyama R."/>
            <person name="Yoshitake Y."/>
            <person name="Yotsui I."/>
            <person name="Zachgo S."/>
            <person name="Schmutz J."/>
        </authorList>
    </citation>
    <scope>NUCLEOTIDE SEQUENCE [LARGE SCALE GENOMIC DNA]</scope>
    <source>
        <strain evidence="2">Tak-1</strain>
    </source>
</reference>
<protein>
    <submittedName>
        <fullName evidence="1">Uncharacterized protein</fullName>
    </submittedName>
</protein>
<sequence>MALCPMEFTSRAEIMSRLVVAPLEPVFPGRQHEGAGLAISAHLEAKRAAPLCPVDPSCSTPLLSGDDYFIPYPR</sequence>
<gene>
    <name evidence="1" type="ORF">MARPO_0003s0294</name>
</gene>
<dbReference type="EMBL" id="KZ772675">
    <property type="protein sequence ID" value="PTQ49454.1"/>
    <property type="molecule type" value="Genomic_DNA"/>
</dbReference>
<evidence type="ECO:0000313" key="2">
    <source>
        <dbReference type="Proteomes" id="UP000244005"/>
    </source>
</evidence>
<evidence type="ECO:0000313" key="1">
    <source>
        <dbReference type="EMBL" id="PTQ49454.1"/>
    </source>
</evidence>
<accession>A0A2R6XTL0</accession>
<dbReference type="AlphaFoldDB" id="A0A2R6XTL0"/>
<keyword evidence="2" id="KW-1185">Reference proteome</keyword>
<organism evidence="1 2">
    <name type="scientific">Marchantia polymorpha</name>
    <name type="common">Common liverwort</name>
    <name type="synonym">Marchantia aquatica</name>
    <dbReference type="NCBI Taxonomy" id="3197"/>
    <lineage>
        <taxon>Eukaryota</taxon>
        <taxon>Viridiplantae</taxon>
        <taxon>Streptophyta</taxon>
        <taxon>Embryophyta</taxon>
        <taxon>Marchantiophyta</taxon>
        <taxon>Marchantiopsida</taxon>
        <taxon>Marchantiidae</taxon>
        <taxon>Marchantiales</taxon>
        <taxon>Marchantiaceae</taxon>
        <taxon>Marchantia</taxon>
    </lineage>
</organism>
<name>A0A2R6XTL0_MARPO</name>
<dbReference type="Proteomes" id="UP000244005">
    <property type="component" value="Unassembled WGS sequence"/>
</dbReference>
<proteinExistence type="predicted"/>